<keyword evidence="2" id="KW-0479">Metal-binding</keyword>
<dbReference type="InterPro" id="IPR001055">
    <property type="entry name" value="Adrenodoxin-like"/>
</dbReference>
<name>A0ABV4WC02_9GAMM</name>
<evidence type="ECO:0000259" key="5">
    <source>
        <dbReference type="PROSITE" id="PS51085"/>
    </source>
</evidence>
<evidence type="ECO:0000256" key="2">
    <source>
        <dbReference type="ARBA" id="ARBA00022723"/>
    </source>
</evidence>
<reference evidence="6 7" key="1">
    <citation type="submission" date="2024-09" db="EMBL/GenBank/DDBJ databases">
        <title>Draft genome sequences of 6 high pH adapted Marinobacter shengliensis sp. isolated from Mariana forearc serpentinite mud volcanoes.</title>
        <authorList>
            <person name="Elkassas S."/>
            <person name="Serres M."/>
            <person name="Michael N."/>
            <person name="Amina P."/>
            <person name="Teodora Z."/>
            <person name="Julie H."/>
        </authorList>
    </citation>
    <scope>NUCLEOTIDE SEQUENCE [LARGE SCALE GENOMIC DNA]</scope>
    <source>
        <strain evidence="6 7">EB4</strain>
    </source>
</reference>
<evidence type="ECO:0000313" key="6">
    <source>
        <dbReference type="EMBL" id="MFB2717721.1"/>
    </source>
</evidence>
<keyword evidence="1" id="KW-0001">2Fe-2S</keyword>
<dbReference type="SUPFAM" id="SSF54292">
    <property type="entry name" value="2Fe-2S ferredoxin-like"/>
    <property type="match status" value="1"/>
</dbReference>
<dbReference type="EMBL" id="JBHFLD010000043">
    <property type="protein sequence ID" value="MFB2717721.1"/>
    <property type="molecule type" value="Genomic_DNA"/>
</dbReference>
<dbReference type="InterPro" id="IPR012675">
    <property type="entry name" value="Beta-grasp_dom_sf"/>
</dbReference>
<keyword evidence="7" id="KW-1185">Reference proteome</keyword>
<keyword evidence="3" id="KW-0408">Iron</keyword>
<dbReference type="Gene3D" id="3.10.20.30">
    <property type="match status" value="1"/>
</dbReference>
<dbReference type="PRINTS" id="PR00355">
    <property type="entry name" value="ADRENODOXIN"/>
</dbReference>
<evidence type="ECO:0000313" key="7">
    <source>
        <dbReference type="Proteomes" id="UP001576762"/>
    </source>
</evidence>
<organism evidence="6 7">
    <name type="scientific">Marinobacter shengliensis</name>
    <dbReference type="NCBI Taxonomy" id="1389223"/>
    <lineage>
        <taxon>Bacteria</taxon>
        <taxon>Pseudomonadati</taxon>
        <taxon>Pseudomonadota</taxon>
        <taxon>Gammaproteobacteria</taxon>
        <taxon>Pseudomonadales</taxon>
        <taxon>Marinobacteraceae</taxon>
        <taxon>Marinobacter</taxon>
    </lineage>
</organism>
<dbReference type="CDD" id="cd00207">
    <property type="entry name" value="fer2"/>
    <property type="match status" value="1"/>
</dbReference>
<evidence type="ECO:0000256" key="3">
    <source>
        <dbReference type="ARBA" id="ARBA00023004"/>
    </source>
</evidence>
<gene>
    <name evidence="6" type="ORF">ACE05E_19785</name>
</gene>
<evidence type="ECO:0000256" key="4">
    <source>
        <dbReference type="ARBA" id="ARBA00023014"/>
    </source>
</evidence>
<accession>A0ABV4WC02</accession>
<proteinExistence type="predicted"/>
<dbReference type="InterPro" id="IPR036010">
    <property type="entry name" value="2Fe-2S_ferredoxin-like_sf"/>
</dbReference>
<sequence>MSRNDLKNMLADRQYLSIINAGRRTTLGKVTFIEHDQTEHVAEFKAGSSVMQIAVDSAIPGIDGDCGGECACGTCHVIVTNEWFSKTGTPGNEEEQMLSMTPERASTSRLGCQVVLTDEMDGMTVHLPEFQM</sequence>
<evidence type="ECO:0000256" key="1">
    <source>
        <dbReference type="ARBA" id="ARBA00022714"/>
    </source>
</evidence>
<feature type="domain" description="2Fe-2S ferredoxin-type" evidence="5">
    <location>
        <begin position="28"/>
        <end position="131"/>
    </location>
</feature>
<dbReference type="PANTHER" id="PTHR23426">
    <property type="entry name" value="FERREDOXIN/ADRENODOXIN"/>
    <property type="match status" value="1"/>
</dbReference>
<dbReference type="PANTHER" id="PTHR23426:SF67">
    <property type="entry name" value="2FE-2S FERREDOXIN-TYPE DOMAIN-CONTAINING PROTEIN"/>
    <property type="match status" value="1"/>
</dbReference>
<dbReference type="RefSeq" id="WP_319802629.1">
    <property type="nucleotide sequence ID" value="NZ_JBHFLB010000105.1"/>
</dbReference>
<dbReference type="PROSITE" id="PS51085">
    <property type="entry name" value="2FE2S_FER_2"/>
    <property type="match status" value="1"/>
</dbReference>
<comment type="caution">
    <text evidence="6">The sequence shown here is derived from an EMBL/GenBank/DDBJ whole genome shotgun (WGS) entry which is preliminary data.</text>
</comment>
<protein>
    <submittedName>
        <fullName evidence="6">2Fe-2S iron-sulfur cluster-binding protein</fullName>
    </submittedName>
</protein>
<dbReference type="InterPro" id="IPR001041">
    <property type="entry name" value="2Fe-2S_ferredoxin-type"/>
</dbReference>
<keyword evidence="4" id="KW-0411">Iron-sulfur</keyword>
<dbReference type="Proteomes" id="UP001576762">
    <property type="component" value="Unassembled WGS sequence"/>
</dbReference>
<dbReference type="Pfam" id="PF00111">
    <property type="entry name" value="Fer2"/>
    <property type="match status" value="1"/>
</dbReference>